<dbReference type="Pfam" id="PF02575">
    <property type="entry name" value="YbaB_DNA_bd"/>
    <property type="match status" value="1"/>
</dbReference>
<dbReference type="GO" id="GO:0005829">
    <property type="term" value="C:cytosol"/>
    <property type="evidence" value="ECO:0007669"/>
    <property type="project" value="TreeGrafter"/>
</dbReference>
<dbReference type="SUPFAM" id="SSF82607">
    <property type="entry name" value="YbaB-like"/>
    <property type="match status" value="1"/>
</dbReference>
<reference evidence="3" key="1">
    <citation type="submission" date="2023-02" db="EMBL/GenBank/DDBJ databases">
        <title>Host association and intracellularity evolved multiple times independently in the Rickettsiales.</title>
        <authorList>
            <person name="Castelli M."/>
            <person name="Nardi T."/>
            <person name="Gammuto L."/>
            <person name="Bellinzona G."/>
            <person name="Sabaneyeva E."/>
            <person name="Potekhin A."/>
            <person name="Serra V."/>
            <person name="Petroni G."/>
            <person name="Sassera D."/>
        </authorList>
    </citation>
    <scope>NUCLEOTIDE SEQUENCE</scope>
    <source>
        <strain evidence="3">USBL-36I1</strain>
    </source>
</reference>
<proteinExistence type="inferred from homology"/>
<dbReference type="RefSeq" id="WP_322498292.1">
    <property type="nucleotide sequence ID" value="NZ_JARGYU010000001.1"/>
</dbReference>
<comment type="function">
    <text evidence="2">Binds to DNA and alters its conformation. May be involved in regulation of gene expression, nucleoid organization and DNA protection.</text>
</comment>
<comment type="similarity">
    <text evidence="2">Belongs to the YbaB/EbfC family.</text>
</comment>
<dbReference type="GO" id="GO:0003677">
    <property type="term" value="F:DNA binding"/>
    <property type="evidence" value="ECO:0007669"/>
    <property type="project" value="UniProtKB-UniRule"/>
</dbReference>
<dbReference type="PANTHER" id="PTHR33449:SF1">
    <property type="entry name" value="NUCLEOID-ASSOCIATED PROTEIN YBAB"/>
    <property type="match status" value="1"/>
</dbReference>
<dbReference type="AlphaFoldDB" id="A0AAE4VKU8"/>
<keyword evidence="4" id="KW-1185">Reference proteome</keyword>
<keyword evidence="2" id="KW-0963">Cytoplasm</keyword>
<dbReference type="InterPro" id="IPR004401">
    <property type="entry name" value="YbaB/EbfC"/>
</dbReference>
<accession>A0AAE4VKU8</accession>
<dbReference type="Gene3D" id="3.30.1310.10">
    <property type="entry name" value="Nucleoid-associated protein YbaB-like domain"/>
    <property type="match status" value="1"/>
</dbReference>
<dbReference type="Proteomes" id="UP001289135">
    <property type="component" value="Unassembled WGS sequence"/>
</dbReference>
<comment type="caution">
    <text evidence="3">The sequence shown here is derived from an EMBL/GenBank/DDBJ whole genome shotgun (WGS) entry which is preliminary data.</text>
</comment>
<evidence type="ECO:0000313" key="4">
    <source>
        <dbReference type="Proteomes" id="UP001289135"/>
    </source>
</evidence>
<comment type="subcellular location">
    <subcellularLocation>
        <location evidence="2">Cytoplasm</location>
        <location evidence="2">Nucleoid</location>
    </subcellularLocation>
</comment>
<comment type="subunit">
    <text evidence="2">Homodimer.</text>
</comment>
<organism evidence="3 4">
    <name type="scientific">Lyticum sinuosum</name>
    <dbReference type="NCBI Taxonomy" id="1332059"/>
    <lineage>
        <taxon>Bacteria</taxon>
        <taxon>Pseudomonadati</taxon>
        <taxon>Pseudomonadota</taxon>
        <taxon>Alphaproteobacteria</taxon>
        <taxon>Rickettsiales</taxon>
        <taxon>Lyticum</taxon>
    </lineage>
</organism>
<dbReference type="HAMAP" id="MF_00274">
    <property type="entry name" value="DNA_YbaB_EbfC"/>
    <property type="match status" value="1"/>
</dbReference>
<dbReference type="PIRSF" id="PIRSF004555">
    <property type="entry name" value="UCP004555"/>
    <property type="match status" value="1"/>
</dbReference>
<evidence type="ECO:0000256" key="2">
    <source>
        <dbReference type="HAMAP-Rule" id="MF_00274"/>
    </source>
</evidence>
<evidence type="ECO:0000256" key="1">
    <source>
        <dbReference type="ARBA" id="ARBA00023125"/>
    </source>
</evidence>
<dbReference type="GO" id="GO:0043590">
    <property type="term" value="C:bacterial nucleoid"/>
    <property type="evidence" value="ECO:0007669"/>
    <property type="project" value="UniProtKB-UniRule"/>
</dbReference>
<protein>
    <recommendedName>
        <fullName evidence="2">Nucleoid-associated protein Lyticum_00002</fullName>
    </recommendedName>
</protein>
<evidence type="ECO:0000313" key="3">
    <source>
        <dbReference type="EMBL" id="MDZ5760852.1"/>
    </source>
</evidence>
<sequence length="104" mass="11578">MKKGLDISAIQQMQQRFFDTQKKIEDKKVEGQSGGGLVTVIINASGNKMLEIRIDDQLISKSEKSILEDLIVAAFNNAKKSSDSIVSQEMEKIGIPPEMMKFMS</sequence>
<dbReference type="EMBL" id="JARGYU010000001">
    <property type="protein sequence ID" value="MDZ5760852.1"/>
    <property type="molecule type" value="Genomic_DNA"/>
</dbReference>
<dbReference type="NCBIfam" id="TIGR00103">
    <property type="entry name" value="DNA_YbaB_EbfC"/>
    <property type="match status" value="1"/>
</dbReference>
<gene>
    <name evidence="3" type="ORF">Lyticum_00002</name>
</gene>
<dbReference type="InterPro" id="IPR036894">
    <property type="entry name" value="YbaB-like_sf"/>
</dbReference>
<dbReference type="PANTHER" id="PTHR33449">
    <property type="entry name" value="NUCLEOID-ASSOCIATED PROTEIN YBAB"/>
    <property type="match status" value="1"/>
</dbReference>
<keyword evidence="1 2" id="KW-0238">DNA-binding</keyword>
<name>A0AAE4VKU8_9RICK</name>